<dbReference type="Proteomes" id="UP000625283">
    <property type="component" value="Unassembled WGS sequence"/>
</dbReference>
<proteinExistence type="inferred from homology"/>
<comment type="caution">
    <text evidence="5">The sequence shown here is derived from an EMBL/GenBank/DDBJ whole genome shotgun (WGS) entry which is preliminary data.</text>
</comment>
<dbReference type="SUPFAM" id="SSF53613">
    <property type="entry name" value="Ribokinase-like"/>
    <property type="match status" value="1"/>
</dbReference>
<dbReference type="EMBL" id="JAERTY010000004">
    <property type="protein sequence ID" value="MBL1408745.1"/>
    <property type="molecule type" value="Genomic_DNA"/>
</dbReference>
<accession>A0ABS1R388</accession>
<evidence type="ECO:0000259" key="4">
    <source>
        <dbReference type="Pfam" id="PF00294"/>
    </source>
</evidence>
<dbReference type="CDD" id="cd01167">
    <property type="entry name" value="bac_FRK"/>
    <property type="match status" value="1"/>
</dbReference>
<reference evidence="5 6" key="1">
    <citation type="submission" date="2021-01" db="EMBL/GenBank/DDBJ databases">
        <title>C459-1 draft genome sequence.</title>
        <authorList>
            <person name="Zhang X.-F."/>
        </authorList>
    </citation>
    <scope>NUCLEOTIDE SEQUENCE [LARGE SCALE GENOMIC DNA]</scope>
    <source>
        <strain evidence="6">C459-1</strain>
    </source>
</reference>
<comment type="similarity">
    <text evidence="1">Belongs to the carbohydrate kinase PfkB family.</text>
</comment>
<dbReference type="PANTHER" id="PTHR43085">
    <property type="entry name" value="HEXOKINASE FAMILY MEMBER"/>
    <property type="match status" value="1"/>
</dbReference>
<evidence type="ECO:0000256" key="2">
    <source>
        <dbReference type="ARBA" id="ARBA00022679"/>
    </source>
</evidence>
<evidence type="ECO:0000313" key="6">
    <source>
        <dbReference type="Proteomes" id="UP000625283"/>
    </source>
</evidence>
<name>A0ABS1R388_9SPHI</name>
<evidence type="ECO:0000313" key="5">
    <source>
        <dbReference type="EMBL" id="MBL1408745.1"/>
    </source>
</evidence>
<protein>
    <submittedName>
        <fullName evidence="5">Carbohydrate kinase</fullName>
    </submittedName>
</protein>
<dbReference type="Pfam" id="PF00294">
    <property type="entry name" value="PfkB"/>
    <property type="match status" value="1"/>
</dbReference>
<evidence type="ECO:0000256" key="3">
    <source>
        <dbReference type="ARBA" id="ARBA00022777"/>
    </source>
</evidence>
<evidence type="ECO:0000256" key="1">
    <source>
        <dbReference type="ARBA" id="ARBA00010688"/>
    </source>
</evidence>
<dbReference type="PANTHER" id="PTHR43085:SF57">
    <property type="entry name" value="CARBOHYDRATE KINASE PFKB DOMAIN-CONTAINING PROTEIN"/>
    <property type="match status" value="1"/>
</dbReference>
<organism evidence="5 6">
    <name type="scientific">Sphingobacterium faecale</name>
    <dbReference type="NCBI Taxonomy" id="2803775"/>
    <lineage>
        <taxon>Bacteria</taxon>
        <taxon>Pseudomonadati</taxon>
        <taxon>Bacteroidota</taxon>
        <taxon>Sphingobacteriia</taxon>
        <taxon>Sphingobacteriales</taxon>
        <taxon>Sphingobacteriaceae</taxon>
        <taxon>Sphingobacterium</taxon>
    </lineage>
</organism>
<feature type="domain" description="Carbohydrate kinase PfkB" evidence="4">
    <location>
        <begin position="19"/>
        <end position="274"/>
    </location>
</feature>
<dbReference type="Gene3D" id="3.40.1190.20">
    <property type="match status" value="1"/>
</dbReference>
<gene>
    <name evidence="5" type="ORF">JKG61_08295</name>
</gene>
<dbReference type="PROSITE" id="PS00584">
    <property type="entry name" value="PFKB_KINASES_2"/>
    <property type="match status" value="1"/>
</dbReference>
<dbReference type="InterPro" id="IPR029056">
    <property type="entry name" value="Ribokinase-like"/>
</dbReference>
<dbReference type="RefSeq" id="WP_202102513.1">
    <property type="nucleotide sequence ID" value="NZ_JAERTY010000004.1"/>
</dbReference>
<dbReference type="InterPro" id="IPR050306">
    <property type="entry name" value="PfkB_Carbo_kinase"/>
</dbReference>
<dbReference type="InterPro" id="IPR002173">
    <property type="entry name" value="Carboh/pur_kinase_PfkB_CS"/>
</dbReference>
<keyword evidence="3 5" id="KW-0418">Kinase</keyword>
<dbReference type="GO" id="GO:0016301">
    <property type="term" value="F:kinase activity"/>
    <property type="evidence" value="ECO:0007669"/>
    <property type="project" value="UniProtKB-KW"/>
</dbReference>
<dbReference type="PROSITE" id="PS00583">
    <property type="entry name" value="PFKB_KINASES_1"/>
    <property type="match status" value="1"/>
</dbReference>
<keyword evidence="6" id="KW-1185">Reference proteome</keyword>
<dbReference type="InterPro" id="IPR011611">
    <property type="entry name" value="PfkB_dom"/>
</dbReference>
<sequence>MNTKVYCFGEVLWDIIGGTEIPGGAPMNVAYHLAKLSVSSYIISCVGRDKRGEKLMGFLNENDVDTSFVIDSIYPTGIVNATIDANEEVNYDIVYPSAWDNIKVSKDLSRMDILVFGSLASRSDRSYEALKSILSKADLKIFDVNLRPPFLDKDKICYLLGLSDVVKVNLSELNTIYSWFESELSSDVNQATLIMDKFSISELILTKGAEGGCYFSDGVNYNFKAYPVSVKDTIGSGDSFLAGFIYGRLNGFDLEENLEFATQISGYITSNKGGCPEYQLVDFNRFLWKKSYDYIEKRRYVAAY</sequence>
<keyword evidence="2" id="KW-0808">Transferase</keyword>